<dbReference type="Gene3D" id="1.20.120.10">
    <property type="entry name" value="Cytochrome c/b562"/>
    <property type="match status" value="1"/>
</dbReference>
<dbReference type="AlphaFoldDB" id="A0A225DJP7"/>
<evidence type="ECO:0000256" key="1">
    <source>
        <dbReference type="SAM" id="SignalP"/>
    </source>
</evidence>
<name>A0A225DJP7_9BACT</name>
<dbReference type="Proteomes" id="UP000214646">
    <property type="component" value="Unassembled WGS sequence"/>
</dbReference>
<dbReference type="PROSITE" id="PS51009">
    <property type="entry name" value="CYTCII"/>
    <property type="match status" value="1"/>
</dbReference>
<feature type="chain" id="PRO_5012352732" description="Cytochrome C" evidence="1">
    <location>
        <begin position="22"/>
        <end position="134"/>
    </location>
</feature>
<dbReference type="GO" id="GO:0009055">
    <property type="term" value="F:electron transfer activity"/>
    <property type="evidence" value="ECO:0007669"/>
    <property type="project" value="InterPro"/>
</dbReference>
<dbReference type="OrthoDB" id="283232at2"/>
<dbReference type="SUPFAM" id="SSF47175">
    <property type="entry name" value="Cytochromes"/>
    <property type="match status" value="1"/>
</dbReference>
<accession>A0A225DJP7</accession>
<feature type="signal peptide" evidence="1">
    <location>
        <begin position="1"/>
        <end position="21"/>
    </location>
</feature>
<proteinExistence type="predicted"/>
<keyword evidence="3" id="KW-1185">Reference proteome</keyword>
<comment type="caution">
    <text evidence="2">The sequence shown here is derived from an EMBL/GenBank/DDBJ whole genome shotgun (WGS) entry which is preliminary data.</text>
</comment>
<dbReference type="EMBL" id="NIDE01000017">
    <property type="protein sequence ID" value="OWK36615.1"/>
    <property type="molecule type" value="Genomic_DNA"/>
</dbReference>
<sequence>MQRKLFALVVGVACLSLTAFAADDKKVPSIKEIMKKGHQGTKSLLSGIKAEVKGEKWDEASTNAKLLKDFGEALGQNKPAKGDEDSWKKLSEKYKTNTAAVADAVEKKDAKATADALGVIGKSCGECHMAHKGK</sequence>
<protein>
    <recommendedName>
        <fullName evidence="4">Cytochrome C</fullName>
    </recommendedName>
</protein>
<reference evidence="3" key="1">
    <citation type="submission" date="2017-06" db="EMBL/GenBank/DDBJ databases">
        <title>Genome analysis of Fimbriiglobus ruber SP5, the first member of the order Planctomycetales with confirmed chitinolytic capability.</title>
        <authorList>
            <person name="Ravin N.V."/>
            <person name="Rakitin A.L."/>
            <person name="Ivanova A.A."/>
            <person name="Beletsky A.V."/>
            <person name="Kulichevskaya I.S."/>
            <person name="Mardanov A.V."/>
            <person name="Dedysh S.N."/>
        </authorList>
    </citation>
    <scope>NUCLEOTIDE SEQUENCE [LARGE SCALE GENOMIC DNA]</scope>
    <source>
        <strain evidence="3">SP5</strain>
    </source>
</reference>
<dbReference type="GO" id="GO:0020037">
    <property type="term" value="F:heme binding"/>
    <property type="evidence" value="ECO:0007669"/>
    <property type="project" value="InterPro"/>
</dbReference>
<evidence type="ECO:0000313" key="2">
    <source>
        <dbReference type="EMBL" id="OWK36615.1"/>
    </source>
</evidence>
<evidence type="ECO:0008006" key="4">
    <source>
        <dbReference type="Google" id="ProtNLM"/>
    </source>
</evidence>
<dbReference type="InterPro" id="IPR010980">
    <property type="entry name" value="Cyt_c/b562"/>
</dbReference>
<evidence type="ECO:0000313" key="3">
    <source>
        <dbReference type="Proteomes" id="UP000214646"/>
    </source>
</evidence>
<dbReference type="InterPro" id="IPR002321">
    <property type="entry name" value="Cyt_c_II"/>
</dbReference>
<dbReference type="GO" id="GO:0005506">
    <property type="term" value="F:iron ion binding"/>
    <property type="evidence" value="ECO:0007669"/>
    <property type="project" value="InterPro"/>
</dbReference>
<gene>
    <name evidence="2" type="ORF">FRUB_09178</name>
</gene>
<keyword evidence="1" id="KW-0732">Signal</keyword>
<dbReference type="GO" id="GO:0022900">
    <property type="term" value="P:electron transport chain"/>
    <property type="evidence" value="ECO:0007669"/>
    <property type="project" value="InterPro"/>
</dbReference>
<dbReference type="RefSeq" id="WP_088259597.1">
    <property type="nucleotide sequence ID" value="NZ_NIDE01000017.1"/>
</dbReference>
<dbReference type="Pfam" id="PF01322">
    <property type="entry name" value="Cytochrom_C_2"/>
    <property type="match status" value="1"/>
</dbReference>
<organism evidence="2 3">
    <name type="scientific">Fimbriiglobus ruber</name>
    <dbReference type="NCBI Taxonomy" id="1908690"/>
    <lineage>
        <taxon>Bacteria</taxon>
        <taxon>Pseudomonadati</taxon>
        <taxon>Planctomycetota</taxon>
        <taxon>Planctomycetia</taxon>
        <taxon>Gemmatales</taxon>
        <taxon>Gemmataceae</taxon>
        <taxon>Fimbriiglobus</taxon>
    </lineage>
</organism>